<dbReference type="SUPFAM" id="SSF53850">
    <property type="entry name" value="Periplasmic binding protein-like II"/>
    <property type="match status" value="1"/>
</dbReference>
<name>A0A2D2LSN4_FAUOS</name>
<dbReference type="PANTHER" id="PTHR30537">
    <property type="entry name" value="HTH-TYPE TRANSCRIPTIONAL REGULATOR"/>
    <property type="match status" value="1"/>
</dbReference>
<dbReference type="InterPro" id="IPR005119">
    <property type="entry name" value="LysR_subst-bd"/>
</dbReference>
<dbReference type="Gene3D" id="3.40.190.10">
    <property type="entry name" value="Periplasmic binding protein-like II"/>
    <property type="match status" value="2"/>
</dbReference>
<dbReference type="Proteomes" id="UP000229340">
    <property type="component" value="Chromosome"/>
</dbReference>
<dbReference type="PANTHER" id="PTHR30537:SF5">
    <property type="entry name" value="HTH-TYPE TRANSCRIPTIONAL ACTIVATOR TTDR-RELATED"/>
    <property type="match status" value="1"/>
</dbReference>
<protein>
    <recommendedName>
        <fullName evidence="2">LysR substrate-binding domain-containing protein</fullName>
    </recommendedName>
</protein>
<dbReference type="Pfam" id="PF03466">
    <property type="entry name" value="LysR_substrate"/>
    <property type="match status" value="1"/>
</dbReference>
<dbReference type="InterPro" id="IPR058163">
    <property type="entry name" value="LysR-type_TF_proteobact-type"/>
</dbReference>
<proteinExistence type="inferred from homology"/>
<evidence type="ECO:0000256" key="1">
    <source>
        <dbReference type="ARBA" id="ARBA00009437"/>
    </source>
</evidence>
<evidence type="ECO:0000259" key="2">
    <source>
        <dbReference type="Pfam" id="PF03466"/>
    </source>
</evidence>
<feature type="domain" description="LysR substrate-binding" evidence="2">
    <location>
        <begin position="1"/>
        <end position="66"/>
    </location>
</feature>
<evidence type="ECO:0000313" key="3">
    <source>
        <dbReference type="EMBL" id="ATR78002.1"/>
    </source>
</evidence>
<evidence type="ECO:0000313" key="4">
    <source>
        <dbReference type="Proteomes" id="UP000229340"/>
    </source>
</evidence>
<accession>A0A2D2LSN4</accession>
<comment type="similarity">
    <text evidence="1">Belongs to the LysR transcriptional regulatory family.</text>
</comment>
<sequence length="71" mass="8095">MMAQMALTGMGAAILPEWLIEDEMAQGRLVKLFEQPFSSVSIYAVYMNRAFLNLKIRLLIDFLADNLIQND</sequence>
<reference evidence="4" key="1">
    <citation type="submission" date="2017-11" db="EMBL/GenBank/DDBJ databases">
        <title>Complete genome sequence of Moraxella osloensis NP7 isolated from human skin.</title>
        <authorList>
            <person name="Lee K."/>
            <person name="Lim J.Y."/>
            <person name="Hwang I."/>
        </authorList>
    </citation>
    <scope>NUCLEOTIDE SEQUENCE [LARGE SCALE GENOMIC DNA]</scope>
    <source>
        <strain evidence="4">NP7</strain>
    </source>
</reference>
<gene>
    <name evidence="3" type="ORF">NP7_01140</name>
</gene>
<dbReference type="AlphaFoldDB" id="A0A2D2LSN4"/>
<organism evidence="3 4">
    <name type="scientific">Faucicola osloensis</name>
    <name type="common">Moraxella osloensis</name>
    <dbReference type="NCBI Taxonomy" id="34062"/>
    <lineage>
        <taxon>Bacteria</taxon>
        <taxon>Pseudomonadati</taxon>
        <taxon>Pseudomonadota</taxon>
        <taxon>Gammaproteobacteria</taxon>
        <taxon>Moraxellales</taxon>
        <taxon>Moraxellaceae</taxon>
        <taxon>Faucicola</taxon>
    </lineage>
</organism>
<dbReference type="EMBL" id="CP024443">
    <property type="protein sequence ID" value="ATR78002.1"/>
    <property type="molecule type" value="Genomic_DNA"/>
</dbReference>